<keyword evidence="6" id="KW-1185">Reference proteome</keyword>
<dbReference type="PROSITE" id="PS51891">
    <property type="entry name" value="CENP_V_GFA"/>
    <property type="match status" value="1"/>
</dbReference>
<dbReference type="InterPro" id="IPR011057">
    <property type="entry name" value="Mss4-like_sf"/>
</dbReference>
<evidence type="ECO:0000259" key="4">
    <source>
        <dbReference type="PROSITE" id="PS51891"/>
    </source>
</evidence>
<dbReference type="EMBL" id="CP041690">
    <property type="protein sequence ID" value="QEE22644.1"/>
    <property type="molecule type" value="Genomic_DNA"/>
</dbReference>
<feature type="domain" description="CENP-V/GFA" evidence="4">
    <location>
        <begin position="4"/>
        <end position="113"/>
    </location>
</feature>
<dbReference type="PANTHER" id="PTHR28620">
    <property type="entry name" value="CENTROMERE PROTEIN V"/>
    <property type="match status" value="1"/>
</dbReference>
<reference evidence="5 6" key="1">
    <citation type="journal article" date="2015" name="Int. J. Syst. Evol. Microbiol.">
        <title>Youhaiella tibetensis gen. nov., sp. nov., isolated from subsurface sediment.</title>
        <authorList>
            <person name="Wang Y.X."/>
            <person name="Huang F.Q."/>
            <person name="Nogi Y."/>
            <person name="Pang S.J."/>
            <person name="Wang P.K."/>
            <person name="Lv J."/>
        </authorList>
    </citation>
    <scope>NUCLEOTIDE SEQUENCE [LARGE SCALE GENOMIC DNA]</scope>
    <source>
        <strain evidence="6">fig4</strain>
    </source>
</reference>
<dbReference type="AlphaFoldDB" id="A0A5B9DWV1"/>
<keyword evidence="3" id="KW-0862">Zinc</keyword>
<dbReference type="GO" id="GO:0046872">
    <property type="term" value="F:metal ion binding"/>
    <property type="evidence" value="ECO:0007669"/>
    <property type="project" value="UniProtKB-KW"/>
</dbReference>
<dbReference type="PANTHER" id="PTHR28620:SF1">
    <property type="entry name" value="CENP-V_GFA DOMAIN-CONTAINING PROTEIN"/>
    <property type="match status" value="1"/>
</dbReference>
<comment type="similarity">
    <text evidence="1">Belongs to the Gfa family.</text>
</comment>
<evidence type="ECO:0000256" key="2">
    <source>
        <dbReference type="ARBA" id="ARBA00022723"/>
    </source>
</evidence>
<keyword evidence="2" id="KW-0479">Metal-binding</keyword>
<dbReference type="OrthoDB" id="9805575at2"/>
<organism evidence="5 6">
    <name type="scientific">Paradevosia tibetensis</name>
    <dbReference type="NCBI Taxonomy" id="1447062"/>
    <lineage>
        <taxon>Bacteria</taxon>
        <taxon>Pseudomonadati</taxon>
        <taxon>Pseudomonadota</taxon>
        <taxon>Alphaproteobacteria</taxon>
        <taxon>Hyphomicrobiales</taxon>
        <taxon>Devosiaceae</taxon>
        <taxon>Paradevosia</taxon>
    </lineage>
</organism>
<proteinExistence type="inferred from homology"/>
<dbReference type="SUPFAM" id="SSF51316">
    <property type="entry name" value="Mss4-like"/>
    <property type="match status" value="1"/>
</dbReference>
<dbReference type="Proteomes" id="UP000321062">
    <property type="component" value="Chromosome"/>
</dbReference>
<sequence>MRTYDGQCHCGAVRYQARTDLAAMMDCNCTNCRRRGWVLQSVPAADFRLLAGEDELTTYRFNTGRIAHLFCRHCGIQPFARGRDGEGNELVMLNVNCLEGLPVIDRSTIMHWDGLHR</sequence>
<dbReference type="InterPro" id="IPR052355">
    <property type="entry name" value="CENP-V-like"/>
</dbReference>
<evidence type="ECO:0000313" key="5">
    <source>
        <dbReference type="EMBL" id="QEE22644.1"/>
    </source>
</evidence>
<evidence type="ECO:0000256" key="3">
    <source>
        <dbReference type="ARBA" id="ARBA00022833"/>
    </source>
</evidence>
<gene>
    <name evidence="5" type="ORF">FNA67_01020</name>
</gene>
<accession>A0A5B9DWV1</accession>
<dbReference type="InterPro" id="IPR006913">
    <property type="entry name" value="CENP-V/GFA"/>
</dbReference>
<dbReference type="GO" id="GO:0016846">
    <property type="term" value="F:carbon-sulfur lyase activity"/>
    <property type="evidence" value="ECO:0007669"/>
    <property type="project" value="InterPro"/>
</dbReference>
<protein>
    <submittedName>
        <fullName evidence="5">GFA family protein</fullName>
    </submittedName>
</protein>
<evidence type="ECO:0000256" key="1">
    <source>
        <dbReference type="ARBA" id="ARBA00005495"/>
    </source>
</evidence>
<dbReference type="KEGG" id="yti:FNA67_01020"/>
<dbReference type="Pfam" id="PF04828">
    <property type="entry name" value="GFA"/>
    <property type="match status" value="1"/>
</dbReference>
<dbReference type="Gene3D" id="2.170.150.70">
    <property type="match status" value="1"/>
</dbReference>
<name>A0A5B9DWV1_9HYPH</name>
<evidence type="ECO:0000313" key="6">
    <source>
        <dbReference type="Proteomes" id="UP000321062"/>
    </source>
</evidence>